<keyword evidence="1" id="KW-0547">Nucleotide-binding</keyword>
<dbReference type="CDD" id="cd03221">
    <property type="entry name" value="ABCF_EF-3"/>
    <property type="match status" value="1"/>
</dbReference>
<gene>
    <name evidence="4" type="ORF">CLV89_10183</name>
</gene>
<feature type="domain" description="ABC transporter" evidence="3">
    <location>
        <begin position="1"/>
        <end position="222"/>
    </location>
</feature>
<dbReference type="GO" id="GO:0005524">
    <property type="term" value="F:ATP binding"/>
    <property type="evidence" value="ECO:0007669"/>
    <property type="project" value="UniProtKB-KW"/>
</dbReference>
<protein>
    <submittedName>
        <fullName evidence="4">ATPase subunit of ABC transporter with duplicated ATPase domains</fullName>
    </submittedName>
</protein>
<dbReference type="InterPro" id="IPR027417">
    <property type="entry name" value="P-loop_NTPase"/>
</dbReference>
<dbReference type="InterPro" id="IPR003439">
    <property type="entry name" value="ABC_transporter-like_ATP-bd"/>
</dbReference>
<dbReference type="AlphaFoldDB" id="A0A2T1AMP8"/>
<reference evidence="4 5" key="1">
    <citation type="submission" date="2018-03" db="EMBL/GenBank/DDBJ databases">
        <title>Genomic Encyclopedia of Archaeal and Bacterial Type Strains, Phase II (KMG-II): from individual species to whole genera.</title>
        <authorList>
            <person name="Goeker M."/>
        </authorList>
    </citation>
    <scope>NUCLEOTIDE SEQUENCE [LARGE SCALE GENOMIC DNA]</scope>
    <source>
        <strain evidence="4 5">DSM 25328</strain>
    </source>
</reference>
<dbReference type="InterPro" id="IPR003593">
    <property type="entry name" value="AAA+_ATPase"/>
</dbReference>
<dbReference type="PANTHER" id="PTHR42855">
    <property type="entry name" value="ABC TRANSPORTER ATP-BINDING SUBUNIT"/>
    <property type="match status" value="1"/>
</dbReference>
<dbReference type="PROSITE" id="PS50893">
    <property type="entry name" value="ABC_TRANSPORTER_2"/>
    <property type="match status" value="2"/>
</dbReference>
<dbReference type="InterPro" id="IPR051309">
    <property type="entry name" value="ABCF_ATPase"/>
</dbReference>
<dbReference type="SMART" id="SM00382">
    <property type="entry name" value="AAA"/>
    <property type="match status" value="2"/>
</dbReference>
<name>A0A2T1AMP8_TRISK</name>
<dbReference type="Proteomes" id="UP000237718">
    <property type="component" value="Unassembled WGS sequence"/>
</dbReference>
<dbReference type="RefSeq" id="WP_106161441.1">
    <property type="nucleotide sequence ID" value="NZ_PVUF01000001.1"/>
</dbReference>
<evidence type="ECO:0000259" key="3">
    <source>
        <dbReference type="PROSITE" id="PS50893"/>
    </source>
</evidence>
<evidence type="ECO:0000313" key="4">
    <source>
        <dbReference type="EMBL" id="PRZ49869.1"/>
    </source>
</evidence>
<organism evidence="4 5">
    <name type="scientific">Tritonibacter scottomollicae</name>
    <name type="common">Epibacterium scottomollicae</name>
    <dbReference type="NCBI Taxonomy" id="483013"/>
    <lineage>
        <taxon>Bacteria</taxon>
        <taxon>Pseudomonadati</taxon>
        <taxon>Pseudomonadota</taxon>
        <taxon>Alphaproteobacteria</taxon>
        <taxon>Rhodobacterales</taxon>
        <taxon>Paracoccaceae</taxon>
        <taxon>Tritonibacter</taxon>
    </lineage>
</organism>
<proteinExistence type="predicted"/>
<evidence type="ECO:0000256" key="2">
    <source>
        <dbReference type="ARBA" id="ARBA00022840"/>
    </source>
</evidence>
<dbReference type="Pfam" id="PF00005">
    <property type="entry name" value="ABC_tran"/>
    <property type="match status" value="2"/>
</dbReference>
<evidence type="ECO:0000256" key="1">
    <source>
        <dbReference type="ARBA" id="ARBA00022741"/>
    </source>
</evidence>
<sequence>MSLLNTNALGVTLGEPLFADLTLTISKSDRIGLVAANGRGKSTLLACLSGEREQTSGEITRARGLRVGHVKQDVPPEALSHSLYDWVLAALPAEQAEYEGWRVDVVLDTLQIPYAHFHTPLADLSGGWQRSAMLAATWVCEPDLLLLDEPTNHLDLHRISLLEAWLAALPRDVPVVITSHDRAFLDATTNRTLFLRAEASRVFQLPYSAARAALDEADAADARRLTNDLNKAKQLRRQAAKLKNVGLNSGSDLLLTKTRQLSDRADRLEEAAKPAHRERSAGDIKLANSGTHARALITLDDIAVETPDGRLLYKTGQKWLCRGDRVVLLGQNGAGKTQLIRMIADALSGVDDRVKCAASLVPAYSDQQLSQLPGSDTPLAMVTAHSAIGDQRARGVLAGAGIDIQMQERRIDSLSGGQKARLAMLLLRLREPNIYLLDEPTNHLDIEGQEALEAELVAHDASCLLVSHDRQFLRNVGNRFWWIKGRKLQEVDDPEAFLSDHSAGLGTL</sequence>
<feature type="domain" description="ABC transporter" evidence="3">
    <location>
        <begin position="297"/>
        <end position="508"/>
    </location>
</feature>
<dbReference type="SUPFAM" id="SSF52540">
    <property type="entry name" value="P-loop containing nucleoside triphosphate hydrolases"/>
    <property type="match status" value="2"/>
</dbReference>
<dbReference type="EMBL" id="PVUF01000001">
    <property type="protein sequence ID" value="PRZ49869.1"/>
    <property type="molecule type" value="Genomic_DNA"/>
</dbReference>
<dbReference type="OrthoDB" id="9808609at2"/>
<keyword evidence="2" id="KW-0067">ATP-binding</keyword>
<dbReference type="PANTHER" id="PTHR42855:SF1">
    <property type="entry name" value="ABC TRANSPORTER DOMAIN-CONTAINING PROTEIN"/>
    <property type="match status" value="1"/>
</dbReference>
<dbReference type="GO" id="GO:0016887">
    <property type="term" value="F:ATP hydrolysis activity"/>
    <property type="evidence" value="ECO:0007669"/>
    <property type="project" value="InterPro"/>
</dbReference>
<dbReference type="Gene3D" id="3.40.50.300">
    <property type="entry name" value="P-loop containing nucleotide triphosphate hydrolases"/>
    <property type="match status" value="2"/>
</dbReference>
<accession>A0A2T1AMP8</accession>
<comment type="caution">
    <text evidence="4">The sequence shown here is derived from an EMBL/GenBank/DDBJ whole genome shotgun (WGS) entry which is preliminary data.</text>
</comment>
<evidence type="ECO:0000313" key="5">
    <source>
        <dbReference type="Proteomes" id="UP000237718"/>
    </source>
</evidence>